<accession>A0AA51MJ29</accession>
<comment type="similarity">
    <text evidence="1">Belongs to the ParB family.</text>
</comment>
<keyword evidence="5" id="KW-1185">Reference proteome</keyword>
<dbReference type="Proteomes" id="UP001223336">
    <property type="component" value="Unassembled WGS sequence"/>
</dbReference>
<dbReference type="SMART" id="SM00470">
    <property type="entry name" value="ParB"/>
    <property type="match status" value="1"/>
</dbReference>
<evidence type="ECO:0000313" key="3">
    <source>
        <dbReference type="EMBL" id="MDQ5768642.1"/>
    </source>
</evidence>
<dbReference type="Pfam" id="PF08535">
    <property type="entry name" value="KorB"/>
    <property type="match status" value="1"/>
</dbReference>
<dbReference type="Pfam" id="PF02195">
    <property type="entry name" value="ParB_N"/>
    <property type="match status" value="1"/>
</dbReference>
<dbReference type="EMBL" id="JAVFKN010000010">
    <property type="protein sequence ID" value="MDQ5768642.1"/>
    <property type="molecule type" value="Genomic_DNA"/>
</dbReference>
<feature type="domain" description="ParB-like N-terminal" evidence="2">
    <location>
        <begin position="26"/>
        <end position="117"/>
    </location>
</feature>
<dbReference type="InterPro" id="IPR004437">
    <property type="entry name" value="ParB/RepB/Spo0J"/>
</dbReference>
<dbReference type="Gene3D" id="1.10.10.2830">
    <property type="match status" value="1"/>
</dbReference>
<dbReference type="EMBL" id="CP133216">
    <property type="protein sequence ID" value="WML84795.1"/>
    <property type="molecule type" value="Genomic_DNA"/>
</dbReference>
<reference evidence="4 5" key="1">
    <citation type="submission" date="2023-08" db="EMBL/GenBank/DDBJ databases">
        <title>New molecular markers tilS and rpoB for phylogenetic and monitoring studies of the genus Thiothrix biodiversity.</title>
        <authorList>
            <person name="Ravin N.V."/>
            <person name="Smolyakov D."/>
            <person name="Markov N.D."/>
            <person name="Beletsky A.V."/>
            <person name="Mardanov A.V."/>
            <person name="Rudenko T.S."/>
            <person name="Grabovich M.Y."/>
        </authorList>
    </citation>
    <scope>NUCLEOTIDE SEQUENCE</scope>
    <source>
        <strain evidence="4">DNT52</strain>
        <strain evidence="3 5">H33</strain>
        <plasmid evidence="4">pThsubDNT52_1</plasmid>
    </source>
</reference>
<evidence type="ECO:0000256" key="1">
    <source>
        <dbReference type="ARBA" id="ARBA00006295"/>
    </source>
</evidence>
<name>A0AA51MJ29_9GAMM</name>
<gene>
    <name evidence="3" type="ORF">RCC75_08895</name>
    <name evidence="4" type="ORF">RCG00_00495</name>
</gene>
<dbReference type="SUPFAM" id="SSF110849">
    <property type="entry name" value="ParB/Sulfiredoxin"/>
    <property type="match status" value="1"/>
</dbReference>
<dbReference type="Gene3D" id="3.90.1530.30">
    <property type="match status" value="1"/>
</dbReference>
<dbReference type="PANTHER" id="PTHR33375:SF1">
    <property type="entry name" value="CHROMOSOME-PARTITIONING PROTEIN PARB-RELATED"/>
    <property type="match status" value="1"/>
</dbReference>
<dbReference type="GO" id="GO:0003677">
    <property type="term" value="F:DNA binding"/>
    <property type="evidence" value="ECO:0007669"/>
    <property type="project" value="InterPro"/>
</dbReference>
<evidence type="ECO:0000313" key="5">
    <source>
        <dbReference type="Proteomes" id="UP001223336"/>
    </source>
</evidence>
<dbReference type="GO" id="GO:0007059">
    <property type="term" value="P:chromosome segregation"/>
    <property type="evidence" value="ECO:0007669"/>
    <property type="project" value="TreeGrafter"/>
</dbReference>
<dbReference type="InterPro" id="IPR013741">
    <property type="entry name" value="KorB_domain"/>
</dbReference>
<keyword evidence="4" id="KW-0614">Plasmid</keyword>
<dbReference type="InterPro" id="IPR003115">
    <property type="entry name" value="ParB_N"/>
</dbReference>
<organism evidence="4">
    <name type="scientific">Thiothrix subterranea</name>
    <dbReference type="NCBI Taxonomy" id="2735563"/>
    <lineage>
        <taxon>Bacteria</taxon>
        <taxon>Pseudomonadati</taxon>
        <taxon>Pseudomonadota</taxon>
        <taxon>Gammaproteobacteria</taxon>
        <taxon>Thiotrichales</taxon>
        <taxon>Thiotrichaceae</taxon>
        <taxon>Thiothrix</taxon>
    </lineage>
</organism>
<dbReference type="InterPro" id="IPR036086">
    <property type="entry name" value="ParB/Sulfiredoxin_sf"/>
</dbReference>
<dbReference type="RefSeq" id="WP_308134612.1">
    <property type="nucleotide sequence ID" value="NZ_CP133216.1"/>
</dbReference>
<dbReference type="InterPro" id="IPR050336">
    <property type="entry name" value="Chromosome_partition/occlusion"/>
</dbReference>
<dbReference type="NCBIfam" id="TIGR00180">
    <property type="entry name" value="parB_part"/>
    <property type="match status" value="1"/>
</dbReference>
<sequence>MALGNLKNLASLAQAAKIPLSGKQVLKLNLDEVKSKPDQVRKSFTGIQELADSLLQEGQIQPIIVSPRGDDGLYEIQKGERRWRACRDAGLQTVEAIVNEGDLSDLDATAGELIENIQRDDLTPLEIAAALQRFVDGGWKQKDIAKRIGKTVPFVSSHLSLLKLPDTVLTLYQQNVTQDPETLNNLRLLFDLNPQRCEQLCSTALTDGISRLYSREALNAVKKPKEELTSETLKPKQDKVQDEIPTVIPVETNTPEAHPTSADIALTTVTQVETNTPEPTEWRPAKSSQLRFVVSVALDGEVIKGHLLTDRVDQDTSHVWVELHDQQIIRIPANQLKLEKVTLR</sequence>
<dbReference type="AlphaFoldDB" id="A0AA51MJ29"/>
<geneLocation type="plasmid" evidence="4">
    <name>pThsubDNT52_1</name>
</geneLocation>
<evidence type="ECO:0000313" key="4">
    <source>
        <dbReference type="EMBL" id="WML84795.1"/>
    </source>
</evidence>
<proteinExistence type="inferred from homology"/>
<dbReference type="Proteomes" id="UP001229862">
    <property type="component" value="Plasmid pThsubDNT52_1"/>
</dbReference>
<dbReference type="GO" id="GO:0005694">
    <property type="term" value="C:chromosome"/>
    <property type="evidence" value="ECO:0007669"/>
    <property type="project" value="TreeGrafter"/>
</dbReference>
<dbReference type="PANTHER" id="PTHR33375">
    <property type="entry name" value="CHROMOSOME-PARTITIONING PROTEIN PARB-RELATED"/>
    <property type="match status" value="1"/>
</dbReference>
<evidence type="ECO:0000259" key="2">
    <source>
        <dbReference type="SMART" id="SM00470"/>
    </source>
</evidence>
<dbReference type="SUPFAM" id="SSF109709">
    <property type="entry name" value="KorB DNA-binding domain-like"/>
    <property type="match status" value="1"/>
</dbReference>
<protein>
    <submittedName>
        <fullName evidence="4">ParB/RepB/Spo0J family partition protein</fullName>
    </submittedName>
</protein>